<keyword evidence="1" id="KW-0472">Membrane</keyword>
<keyword evidence="1" id="KW-0812">Transmembrane</keyword>
<organism evidence="2 3">
    <name type="scientific">Echinococcus multilocularis</name>
    <name type="common">Fox tapeworm</name>
    <dbReference type="NCBI Taxonomy" id="6211"/>
    <lineage>
        <taxon>Eukaryota</taxon>
        <taxon>Metazoa</taxon>
        <taxon>Spiralia</taxon>
        <taxon>Lophotrochozoa</taxon>
        <taxon>Platyhelminthes</taxon>
        <taxon>Cestoda</taxon>
        <taxon>Eucestoda</taxon>
        <taxon>Cyclophyllidea</taxon>
        <taxon>Taeniidae</taxon>
        <taxon>Echinococcus</taxon>
    </lineage>
</organism>
<accession>A0A087VXF3</accession>
<feature type="transmembrane region" description="Helical" evidence="1">
    <location>
        <begin position="107"/>
        <end position="131"/>
    </location>
</feature>
<dbReference type="AlphaFoldDB" id="A0A087VXF3"/>
<sequence>MDRKMWYLICALVAALLFFLAIGYDGWQCGSSILSGDCHLRVTGALLLTAGLVLFLTGILLIILIVFDYFWSAVAACVLAVISAVLSLTGVCYFAKFLTVSSPLIATVAMTLTTALSCIHFFELVTMYFSLKNYDSQPSAN</sequence>
<feature type="transmembrane region" description="Helical" evidence="1">
    <location>
        <begin position="73"/>
        <end position="95"/>
    </location>
</feature>
<keyword evidence="3" id="KW-1185">Reference proteome</keyword>
<name>A0A087VXF3_ECHMU</name>
<evidence type="ECO:0000313" key="3">
    <source>
        <dbReference type="Proteomes" id="UP000017246"/>
    </source>
</evidence>
<dbReference type="Proteomes" id="UP000017246">
    <property type="component" value="Unassembled WGS sequence"/>
</dbReference>
<feature type="transmembrane region" description="Helical" evidence="1">
    <location>
        <begin position="45"/>
        <end position="67"/>
    </location>
</feature>
<gene>
    <name evidence="2" type="ORF">EmuJ_000071900</name>
</gene>
<keyword evidence="1" id="KW-1133">Transmembrane helix</keyword>
<reference evidence="2" key="1">
    <citation type="journal article" date="2013" name="Nature">
        <title>The genomes of four tapeworm species reveal adaptations to parasitism.</title>
        <authorList>
            <person name="Tsai I.J."/>
            <person name="Zarowiecki M."/>
            <person name="Holroyd N."/>
            <person name="Garciarrubio A."/>
            <person name="Sanchez-Flores A."/>
            <person name="Brooks K.L."/>
            <person name="Tracey A."/>
            <person name="Bobes R.J."/>
            <person name="Fragoso G."/>
            <person name="Sciutto E."/>
            <person name="Aslett M."/>
            <person name="Beasley H."/>
            <person name="Bennett H.M."/>
            <person name="Cai J."/>
            <person name="Camicia F."/>
            <person name="Clark R."/>
            <person name="Cucher M."/>
            <person name="De Silva N."/>
            <person name="Day T.A."/>
            <person name="Deplazes P."/>
            <person name="Estrada K."/>
            <person name="Fernandez C."/>
            <person name="Holland P.W."/>
            <person name="Hou J."/>
            <person name="Hu S."/>
            <person name="Huckvale T."/>
            <person name="Hung S.S."/>
            <person name="Kamenetzky L."/>
            <person name="Keane J.A."/>
            <person name="Kiss F."/>
            <person name="Koziol U."/>
            <person name="Lambert O."/>
            <person name="Liu K."/>
            <person name="Luo X."/>
            <person name="Luo Y."/>
            <person name="Macchiaroli N."/>
            <person name="Nichol S."/>
            <person name="Paps J."/>
            <person name="Parkinson J."/>
            <person name="Pouchkina-Stantcheva N."/>
            <person name="Riddiford N."/>
            <person name="Rosenzvit M."/>
            <person name="Salinas G."/>
            <person name="Wasmuth J.D."/>
            <person name="Zamanian M."/>
            <person name="Zheng Y."/>
            <person name="Cai X."/>
            <person name="Soberon X."/>
            <person name="Olson P.D."/>
            <person name="Laclette J.P."/>
            <person name="Brehm K."/>
            <person name="Berriman M."/>
            <person name="Garciarrubio A."/>
            <person name="Bobes R.J."/>
            <person name="Fragoso G."/>
            <person name="Sanchez-Flores A."/>
            <person name="Estrada K."/>
            <person name="Cevallos M.A."/>
            <person name="Morett E."/>
            <person name="Gonzalez V."/>
            <person name="Portillo T."/>
            <person name="Ochoa-Leyva A."/>
            <person name="Jose M.V."/>
            <person name="Sciutto E."/>
            <person name="Landa A."/>
            <person name="Jimenez L."/>
            <person name="Valdes V."/>
            <person name="Carrero J.C."/>
            <person name="Larralde C."/>
            <person name="Morales-Montor J."/>
            <person name="Limon-Lason J."/>
            <person name="Soberon X."/>
            <person name="Laclette J.P."/>
        </authorList>
    </citation>
    <scope>NUCLEOTIDE SEQUENCE [LARGE SCALE GENOMIC DNA]</scope>
</reference>
<evidence type="ECO:0000313" key="2">
    <source>
        <dbReference type="EMBL" id="CDI96981.1"/>
    </source>
</evidence>
<reference evidence="2" key="2">
    <citation type="submission" date="2015-11" db="EMBL/GenBank/DDBJ databases">
        <authorList>
            <person name="Zhang Y."/>
            <person name="Guo Z."/>
        </authorList>
    </citation>
    <scope>NUCLEOTIDE SEQUENCE</scope>
</reference>
<protein>
    <submittedName>
        <fullName evidence="2">Expressed protein</fullName>
    </submittedName>
</protein>
<feature type="transmembrane region" description="Helical" evidence="1">
    <location>
        <begin position="6"/>
        <end position="24"/>
    </location>
</feature>
<proteinExistence type="predicted"/>
<evidence type="ECO:0000256" key="1">
    <source>
        <dbReference type="SAM" id="Phobius"/>
    </source>
</evidence>
<dbReference type="EMBL" id="LN902843">
    <property type="protein sequence ID" value="CDI96981.1"/>
    <property type="molecule type" value="Genomic_DNA"/>
</dbReference>